<evidence type="ECO:0000313" key="2">
    <source>
        <dbReference type="EMBL" id="PCH37305.1"/>
    </source>
</evidence>
<feature type="compositionally biased region" description="Acidic residues" evidence="1">
    <location>
        <begin position="10"/>
        <end position="23"/>
    </location>
</feature>
<sequence>MHDWMGNALQDDEEWETLPDEIPDGTGQPPSSIRHSRKPQPPTPQRIQRKDGPRRIIAKATRRAPTSNGSAVCLNNRATSSAGRAFQGTQHARRKAASDAATASQAKAAARETSQRRTQQEKSEKTHLWERNAHVGLGQPRTRHHAQSGRSGHPSVTVPLA</sequence>
<evidence type="ECO:0000256" key="1">
    <source>
        <dbReference type="SAM" id="MobiDB-lite"/>
    </source>
</evidence>
<evidence type="ECO:0000313" key="3">
    <source>
        <dbReference type="Proteomes" id="UP000218811"/>
    </source>
</evidence>
<accession>A0A2H3J6N3</accession>
<reference evidence="2 3" key="1">
    <citation type="journal article" date="2012" name="Science">
        <title>The Paleozoic origin of enzymatic lignin decomposition reconstructed from 31 fungal genomes.</title>
        <authorList>
            <person name="Floudas D."/>
            <person name="Binder M."/>
            <person name="Riley R."/>
            <person name="Barry K."/>
            <person name="Blanchette R.A."/>
            <person name="Henrissat B."/>
            <person name="Martinez A.T."/>
            <person name="Otillar R."/>
            <person name="Spatafora J.W."/>
            <person name="Yadav J.S."/>
            <person name="Aerts A."/>
            <person name="Benoit I."/>
            <person name="Boyd A."/>
            <person name="Carlson A."/>
            <person name="Copeland A."/>
            <person name="Coutinho P.M."/>
            <person name="de Vries R.P."/>
            <person name="Ferreira P."/>
            <person name="Findley K."/>
            <person name="Foster B."/>
            <person name="Gaskell J."/>
            <person name="Glotzer D."/>
            <person name="Gorecki P."/>
            <person name="Heitman J."/>
            <person name="Hesse C."/>
            <person name="Hori C."/>
            <person name="Igarashi K."/>
            <person name="Jurgens J.A."/>
            <person name="Kallen N."/>
            <person name="Kersten P."/>
            <person name="Kohler A."/>
            <person name="Kuees U."/>
            <person name="Kumar T.K.A."/>
            <person name="Kuo A."/>
            <person name="LaButti K."/>
            <person name="Larrondo L.F."/>
            <person name="Lindquist E."/>
            <person name="Ling A."/>
            <person name="Lombard V."/>
            <person name="Lucas S."/>
            <person name="Lundell T."/>
            <person name="Martin R."/>
            <person name="McLaughlin D.J."/>
            <person name="Morgenstern I."/>
            <person name="Morin E."/>
            <person name="Murat C."/>
            <person name="Nagy L.G."/>
            <person name="Nolan M."/>
            <person name="Ohm R.A."/>
            <person name="Patyshakuliyeva A."/>
            <person name="Rokas A."/>
            <person name="Ruiz-Duenas F.J."/>
            <person name="Sabat G."/>
            <person name="Salamov A."/>
            <person name="Samejima M."/>
            <person name="Schmutz J."/>
            <person name="Slot J.C."/>
            <person name="St John F."/>
            <person name="Stenlid J."/>
            <person name="Sun H."/>
            <person name="Sun S."/>
            <person name="Syed K."/>
            <person name="Tsang A."/>
            <person name="Wiebenga A."/>
            <person name="Young D."/>
            <person name="Pisabarro A."/>
            <person name="Eastwood D.C."/>
            <person name="Martin F."/>
            <person name="Cullen D."/>
            <person name="Grigoriev I.V."/>
            <person name="Hibbett D.S."/>
        </authorList>
    </citation>
    <scope>NUCLEOTIDE SEQUENCE [LARGE SCALE GENOMIC DNA]</scope>
    <source>
        <strain evidence="2 3">MD-104</strain>
    </source>
</reference>
<protein>
    <submittedName>
        <fullName evidence="2">Uncharacterized protein</fullName>
    </submittedName>
</protein>
<feature type="compositionally biased region" description="Polar residues" evidence="1">
    <location>
        <begin position="76"/>
        <end position="90"/>
    </location>
</feature>
<dbReference type="EMBL" id="KB467920">
    <property type="protein sequence ID" value="PCH37305.1"/>
    <property type="molecule type" value="Genomic_DNA"/>
</dbReference>
<dbReference type="AlphaFoldDB" id="A0A2H3J6N3"/>
<gene>
    <name evidence="2" type="ORF">WOLCODRAFT_158026</name>
</gene>
<name>A0A2H3J6N3_WOLCO</name>
<feature type="region of interest" description="Disordered" evidence="1">
    <location>
        <begin position="1"/>
        <end position="161"/>
    </location>
</feature>
<feature type="compositionally biased region" description="Basic and acidic residues" evidence="1">
    <location>
        <begin position="109"/>
        <end position="133"/>
    </location>
</feature>
<proteinExistence type="predicted"/>
<keyword evidence="3" id="KW-1185">Reference proteome</keyword>
<dbReference type="Proteomes" id="UP000218811">
    <property type="component" value="Unassembled WGS sequence"/>
</dbReference>
<feature type="compositionally biased region" description="Low complexity" evidence="1">
    <location>
        <begin position="98"/>
        <end position="108"/>
    </location>
</feature>
<organism evidence="2 3">
    <name type="scientific">Wolfiporia cocos (strain MD-104)</name>
    <name type="common">Brown rot fungus</name>
    <dbReference type="NCBI Taxonomy" id="742152"/>
    <lineage>
        <taxon>Eukaryota</taxon>
        <taxon>Fungi</taxon>
        <taxon>Dikarya</taxon>
        <taxon>Basidiomycota</taxon>
        <taxon>Agaricomycotina</taxon>
        <taxon>Agaricomycetes</taxon>
        <taxon>Polyporales</taxon>
        <taxon>Phaeolaceae</taxon>
        <taxon>Wolfiporia</taxon>
    </lineage>
</organism>